<dbReference type="Gene3D" id="1.25.10.10">
    <property type="entry name" value="Leucine-rich Repeat Variant"/>
    <property type="match status" value="1"/>
</dbReference>
<feature type="compositionally biased region" description="Polar residues" evidence="8">
    <location>
        <begin position="2525"/>
        <end position="2540"/>
    </location>
</feature>
<evidence type="ECO:0000256" key="5">
    <source>
        <dbReference type="ARBA" id="ARBA00022786"/>
    </source>
</evidence>
<comment type="caution">
    <text evidence="11">The sequence shown here is derived from an EMBL/GenBank/DDBJ whole genome shotgun (WGS) entry which is preliminary data.</text>
</comment>
<dbReference type="Gene3D" id="6.10.250.1630">
    <property type="match status" value="1"/>
</dbReference>
<feature type="compositionally biased region" description="Low complexity" evidence="8">
    <location>
        <begin position="2926"/>
        <end position="2941"/>
    </location>
</feature>
<dbReference type="Gene3D" id="1.10.8.10">
    <property type="entry name" value="DNA helicase RuvA subunit, C-terminal domain"/>
    <property type="match status" value="1"/>
</dbReference>
<dbReference type="GO" id="GO:0000209">
    <property type="term" value="P:protein polyubiquitination"/>
    <property type="evidence" value="ECO:0007669"/>
    <property type="project" value="TreeGrafter"/>
</dbReference>
<feature type="compositionally biased region" description="Low complexity" evidence="8">
    <location>
        <begin position="2899"/>
        <end position="2909"/>
    </location>
</feature>
<protein>
    <recommendedName>
        <fullName evidence="3">HECT-type E3 ubiquitin transferase</fullName>
        <ecNumber evidence="3">2.3.2.26</ecNumber>
    </recommendedName>
</protein>
<evidence type="ECO:0000313" key="11">
    <source>
        <dbReference type="EMBL" id="GMN40183.1"/>
    </source>
</evidence>
<dbReference type="InterPro" id="IPR025527">
    <property type="entry name" value="HUWE1/Rev1_UBM"/>
</dbReference>
<dbReference type="InterPro" id="IPR016024">
    <property type="entry name" value="ARM-type_fold"/>
</dbReference>
<feature type="region of interest" description="Disordered" evidence="8">
    <location>
        <begin position="2525"/>
        <end position="2548"/>
    </location>
</feature>
<feature type="compositionally biased region" description="Polar residues" evidence="8">
    <location>
        <begin position="2104"/>
        <end position="2119"/>
    </location>
</feature>
<evidence type="ECO:0000256" key="2">
    <source>
        <dbReference type="ARBA" id="ARBA00004906"/>
    </source>
</evidence>
<gene>
    <name evidence="11" type="ORF">TIFTF001_009409</name>
</gene>
<feature type="compositionally biased region" description="Low complexity" evidence="8">
    <location>
        <begin position="3107"/>
        <end position="3118"/>
    </location>
</feature>
<evidence type="ECO:0000256" key="4">
    <source>
        <dbReference type="ARBA" id="ARBA00022679"/>
    </source>
</evidence>
<dbReference type="GO" id="GO:0006511">
    <property type="term" value="P:ubiquitin-dependent protein catabolic process"/>
    <property type="evidence" value="ECO:0007669"/>
    <property type="project" value="TreeGrafter"/>
</dbReference>
<dbReference type="SUPFAM" id="SSF46934">
    <property type="entry name" value="UBA-like"/>
    <property type="match status" value="1"/>
</dbReference>
<evidence type="ECO:0000313" key="12">
    <source>
        <dbReference type="Proteomes" id="UP001187192"/>
    </source>
</evidence>
<dbReference type="SMART" id="SM00119">
    <property type="entry name" value="HECTc"/>
    <property type="match status" value="1"/>
</dbReference>
<dbReference type="PANTHER" id="PTHR11254:SF398">
    <property type="entry name" value="HECT-TYPE E3 UBIQUITIN TRANSFERASE"/>
    <property type="match status" value="1"/>
</dbReference>
<dbReference type="InterPro" id="IPR011989">
    <property type="entry name" value="ARM-like"/>
</dbReference>
<feature type="domain" description="UBA" evidence="9">
    <location>
        <begin position="1336"/>
        <end position="1377"/>
    </location>
</feature>
<dbReference type="SUPFAM" id="SSF56204">
    <property type="entry name" value="Hect, E3 ligase catalytic domain"/>
    <property type="match status" value="1"/>
</dbReference>
<dbReference type="InterPro" id="IPR009060">
    <property type="entry name" value="UBA-like_sf"/>
</dbReference>
<evidence type="ECO:0000256" key="7">
    <source>
        <dbReference type="PROSITE-ProRule" id="PRU00104"/>
    </source>
</evidence>
<feature type="region of interest" description="Disordered" evidence="8">
    <location>
        <begin position="2075"/>
        <end position="2123"/>
    </location>
</feature>
<feature type="compositionally biased region" description="Basic and acidic residues" evidence="8">
    <location>
        <begin position="1757"/>
        <end position="1772"/>
    </location>
</feature>
<dbReference type="Gene3D" id="3.30.2160.10">
    <property type="entry name" value="Hect, E3 ligase catalytic domain"/>
    <property type="match status" value="1"/>
</dbReference>
<feature type="domain" description="HECT" evidence="10">
    <location>
        <begin position="3278"/>
        <end position="3619"/>
    </location>
</feature>
<feature type="compositionally biased region" description="Polar residues" evidence="8">
    <location>
        <begin position="2337"/>
        <end position="2346"/>
    </location>
</feature>
<evidence type="ECO:0000256" key="8">
    <source>
        <dbReference type="SAM" id="MobiDB-lite"/>
    </source>
</evidence>
<comment type="pathway">
    <text evidence="2">Protein modification; protein ubiquitination.</text>
</comment>
<feature type="region of interest" description="Disordered" evidence="8">
    <location>
        <begin position="2209"/>
        <end position="2232"/>
    </location>
</feature>
<feature type="region of interest" description="Disordered" evidence="8">
    <location>
        <begin position="2899"/>
        <end position="2954"/>
    </location>
</feature>
<dbReference type="Pfam" id="PF06025">
    <property type="entry name" value="DUF913"/>
    <property type="match status" value="1"/>
</dbReference>
<dbReference type="PROSITE" id="PS50237">
    <property type="entry name" value="HECT"/>
    <property type="match status" value="1"/>
</dbReference>
<name>A0AA88A6R2_FICCA</name>
<evidence type="ECO:0000256" key="3">
    <source>
        <dbReference type="ARBA" id="ARBA00012485"/>
    </source>
</evidence>
<feature type="compositionally biased region" description="Basic and acidic residues" evidence="8">
    <location>
        <begin position="2088"/>
        <end position="2103"/>
    </location>
</feature>
<dbReference type="InterPro" id="IPR000569">
    <property type="entry name" value="HECT_dom"/>
</dbReference>
<evidence type="ECO:0000259" key="10">
    <source>
        <dbReference type="PROSITE" id="PS50237"/>
    </source>
</evidence>
<dbReference type="Proteomes" id="UP001187192">
    <property type="component" value="Unassembled WGS sequence"/>
</dbReference>
<accession>A0AA88A6R2</accession>
<dbReference type="CDD" id="cd00078">
    <property type="entry name" value="HECTc"/>
    <property type="match status" value="1"/>
</dbReference>
<organism evidence="11 12">
    <name type="scientific">Ficus carica</name>
    <name type="common">Common fig</name>
    <dbReference type="NCBI Taxonomy" id="3494"/>
    <lineage>
        <taxon>Eukaryota</taxon>
        <taxon>Viridiplantae</taxon>
        <taxon>Streptophyta</taxon>
        <taxon>Embryophyta</taxon>
        <taxon>Tracheophyta</taxon>
        <taxon>Spermatophyta</taxon>
        <taxon>Magnoliopsida</taxon>
        <taxon>eudicotyledons</taxon>
        <taxon>Gunneridae</taxon>
        <taxon>Pentapetalae</taxon>
        <taxon>rosids</taxon>
        <taxon>fabids</taxon>
        <taxon>Rosales</taxon>
        <taxon>Moraceae</taxon>
        <taxon>Ficeae</taxon>
        <taxon>Ficus</taxon>
    </lineage>
</organism>
<feature type="compositionally biased region" description="Polar residues" evidence="8">
    <location>
        <begin position="2942"/>
        <end position="2951"/>
    </location>
</feature>
<dbReference type="PROSITE" id="PS50030">
    <property type="entry name" value="UBA"/>
    <property type="match status" value="1"/>
</dbReference>
<feature type="active site" description="Glycyl thioester intermediate" evidence="7">
    <location>
        <position position="3586"/>
    </location>
</feature>
<dbReference type="FunFam" id="3.30.2160.10:FF:000001">
    <property type="entry name" value="E3 ubiquitin-protein ligase NEDD4-like"/>
    <property type="match status" value="1"/>
</dbReference>
<dbReference type="GO" id="GO:0005737">
    <property type="term" value="C:cytoplasm"/>
    <property type="evidence" value="ECO:0007669"/>
    <property type="project" value="TreeGrafter"/>
</dbReference>
<dbReference type="FunFam" id="3.90.1750.10:FF:000026">
    <property type="entry name" value="E3 ubiquitin-protein ligase HACE1"/>
    <property type="match status" value="1"/>
</dbReference>
<feature type="region of interest" description="Disordered" evidence="8">
    <location>
        <begin position="2300"/>
        <end position="2385"/>
    </location>
</feature>
<feature type="compositionally biased region" description="Polar residues" evidence="8">
    <location>
        <begin position="1032"/>
        <end position="1044"/>
    </location>
</feature>
<feature type="compositionally biased region" description="Low complexity" evidence="8">
    <location>
        <begin position="1051"/>
        <end position="1064"/>
    </location>
</feature>
<dbReference type="FunFam" id="3.30.2410.10:FF:000010">
    <property type="entry name" value="E3 ubiquitin-protein ligase UPL1"/>
    <property type="match status" value="1"/>
</dbReference>
<dbReference type="GO" id="GO:0061630">
    <property type="term" value="F:ubiquitin protein ligase activity"/>
    <property type="evidence" value="ECO:0007669"/>
    <property type="project" value="UniProtKB-EC"/>
</dbReference>
<dbReference type="Pfam" id="PF06012">
    <property type="entry name" value="DUF908"/>
    <property type="match status" value="2"/>
</dbReference>
<dbReference type="Pfam" id="PF00632">
    <property type="entry name" value="HECT"/>
    <property type="match status" value="1"/>
</dbReference>
<dbReference type="Gene3D" id="3.90.1750.10">
    <property type="entry name" value="Hect, E3 ligase catalytic domains"/>
    <property type="match status" value="1"/>
</dbReference>
<dbReference type="EMBL" id="BTGU01000010">
    <property type="protein sequence ID" value="GMN40183.1"/>
    <property type="molecule type" value="Genomic_DNA"/>
</dbReference>
<dbReference type="InterPro" id="IPR015940">
    <property type="entry name" value="UBA"/>
</dbReference>
<feature type="compositionally biased region" description="Polar residues" evidence="8">
    <location>
        <begin position="975"/>
        <end position="985"/>
    </location>
</feature>
<evidence type="ECO:0000259" key="9">
    <source>
        <dbReference type="PROSITE" id="PS50030"/>
    </source>
</evidence>
<feature type="compositionally biased region" description="Polar residues" evidence="8">
    <location>
        <begin position="2370"/>
        <end position="2385"/>
    </location>
</feature>
<evidence type="ECO:0000256" key="6">
    <source>
        <dbReference type="ARBA" id="ARBA00034494"/>
    </source>
</evidence>
<dbReference type="InterPro" id="IPR003903">
    <property type="entry name" value="UIM_dom"/>
</dbReference>
<keyword evidence="5 7" id="KW-0833">Ubl conjugation pathway</keyword>
<keyword evidence="12" id="KW-1185">Reference proteome</keyword>
<dbReference type="SUPFAM" id="SSF48371">
    <property type="entry name" value="ARM repeat"/>
    <property type="match status" value="2"/>
</dbReference>
<dbReference type="InterPro" id="IPR035983">
    <property type="entry name" value="Hect_E3_ubiquitin_ligase"/>
</dbReference>
<dbReference type="InterPro" id="IPR010314">
    <property type="entry name" value="E3_Ub_ligase_DUF913"/>
</dbReference>
<feature type="region of interest" description="Disordered" evidence="8">
    <location>
        <begin position="2424"/>
        <end position="2507"/>
    </location>
</feature>
<feature type="compositionally biased region" description="Polar residues" evidence="8">
    <location>
        <begin position="2456"/>
        <end position="2466"/>
    </location>
</feature>
<keyword evidence="4" id="KW-0808">Transferase</keyword>
<dbReference type="Pfam" id="PF22562">
    <property type="entry name" value="UBA_7"/>
    <property type="match status" value="1"/>
</dbReference>
<feature type="region of interest" description="Disordered" evidence="8">
    <location>
        <begin position="3107"/>
        <end position="3131"/>
    </location>
</feature>
<dbReference type="PANTHER" id="PTHR11254">
    <property type="entry name" value="HECT DOMAIN UBIQUITIN-PROTEIN LIGASE"/>
    <property type="match status" value="1"/>
</dbReference>
<dbReference type="EC" id="2.3.2.26" evidence="3"/>
<comment type="similarity">
    <text evidence="6">Belongs to the UPL family. TOM1/PTR1 subfamily.</text>
</comment>
<dbReference type="SMART" id="SM00165">
    <property type="entry name" value="UBA"/>
    <property type="match status" value="1"/>
</dbReference>
<comment type="catalytic activity">
    <reaction evidence="1">
        <text>S-ubiquitinyl-[E2 ubiquitin-conjugating enzyme]-L-cysteine + [acceptor protein]-L-lysine = [E2 ubiquitin-conjugating enzyme]-L-cysteine + N(6)-ubiquitinyl-[acceptor protein]-L-lysine.</text>
        <dbReference type="EC" id="2.3.2.26"/>
    </reaction>
</comment>
<dbReference type="Pfam" id="PF14377">
    <property type="entry name" value="UBM"/>
    <property type="match status" value="3"/>
</dbReference>
<feature type="compositionally biased region" description="Basic and acidic residues" evidence="8">
    <location>
        <begin position="2428"/>
        <end position="2439"/>
    </location>
</feature>
<feature type="region of interest" description="Disordered" evidence="8">
    <location>
        <begin position="1032"/>
        <end position="1064"/>
    </location>
</feature>
<dbReference type="CDD" id="cd14327">
    <property type="entry name" value="UBA_atUPL1_2_like"/>
    <property type="match status" value="1"/>
</dbReference>
<feature type="region of interest" description="Disordered" evidence="8">
    <location>
        <begin position="964"/>
        <end position="989"/>
    </location>
</feature>
<dbReference type="InterPro" id="IPR050409">
    <property type="entry name" value="E3_ubiq-protein_ligase"/>
</dbReference>
<dbReference type="Gene3D" id="3.30.2410.10">
    <property type="entry name" value="Hect, E3 ligase catalytic domain"/>
    <property type="match status" value="1"/>
</dbReference>
<dbReference type="PROSITE" id="PS50330">
    <property type="entry name" value="UIM"/>
    <property type="match status" value="1"/>
</dbReference>
<feature type="region of interest" description="Disordered" evidence="8">
    <location>
        <begin position="1757"/>
        <end position="1801"/>
    </location>
</feature>
<dbReference type="InterPro" id="IPR010309">
    <property type="entry name" value="E3_Ub_ligase_DUF908"/>
</dbReference>
<evidence type="ECO:0000256" key="1">
    <source>
        <dbReference type="ARBA" id="ARBA00000885"/>
    </source>
</evidence>
<dbReference type="FunFam" id="1.10.8.10:FF:000067">
    <property type="entry name" value="E3 ubiquitin-protein ligase UPL1"/>
    <property type="match status" value="1"/>
</dbReference>
<sequence>MAAPRSSLPSRLRQLLSGDGGFGPSLRLDSDPGSRVAYLDNLRSQCIPVWQWIPCEMNCPHALSTVPPKVKAFIDKVIQCPLQDIQIPLSGFRWEYSKGNFHHWRPLFLHFDTYFKTYLASRNDLLLSDKIVEDDSPLPKHAVLQILRVMQIILENCHNKSSFDGLEHFKLLLASTDPDIVIATLETLSALVKINPSKLHGSGKLIGCGPVNSYLLSLAQGWGSKEEGLGLYSCVMENETIQDDGLHLFPSDVQVDSDKSQFRVGSTLYFEVHGHPQNTEESSTDVNSSNLRVIQIPDLHLHKEDDITLMKRCIEEFKVPPDLRFSLLTRIRYARAFRSPRICRLYSRICLLAFIVLVQSSDAHEELVSFFANEPEYTNELIRIVRSEEAVSGNIRTLAMLALGAQLAAYSASHERARILSGSSISFAGGNRMILLNVLQKAVLSLKNSNDPSSLAFVEALLQFYLLHVVSSSTTGSNIRGSGMVPTFLPLLEDSDPMHLHLVCFAVKTLQKLMDYSSSAVSLFKELGGVELVAQRLQIEVRRVIGSDVVGDSSMTSGESSRNGDDQLYSQKRLIKVSLKALGSATYAPGTNSRSQHSQDNSLPATLSLIFGNVDKFGGDIYYSAVTVMSEIIHKDPTCFSSLHEMGLPDAFLSSVGAGILPSSKALTCIPNGLGAICLNAKGLEAVKESSALRFLVEIFTSKKYIVAMNDAIVPLANAVEELLRHVSSLRSTGVDIIVEIIEKVTSFADNNGTGPSGKVNGSTAMEMDSEDRENESHCRLVSAVDSAAEAISDEQFVQLSIFHLMVLVHRTMENSETCRLFVEKSGIEALLRLLLRPGIVQSSDGMSIALHSTMVFKGFTQHHSAALARAFCSSLKDHLKKALTGFELVSGSLLDPRMTADGGIFSALFLVEFLLFIAASKDNRWVTALLSEFGTGSKDVLEDIGRVHREVLWQIALLEDTKPETEDEGADSPAESQQSEMTTYESEEQRFNSFRQFLDPLLRRRTSGWSIESQFFDLISLYHDLGRATGSQQRASTDGSSNLRFGAGNQLQQSGSSDSGGALSRKEQRSYYTSCCDMVRSLSFQITHLFQELGKVMLLPSRRRDDIVNVSPSSKSVASSFAAIALDHMNFGGHVSASGSEASISTKCRYFGKVIDFIDGSLLERPDTCNPVLLNCLYGHGVVQSVLTTFEATSQLLFTVNRAPASPMETDDLVLKHDEKDDTDHSWIYGPLASYGKLMDHLVTSSFILSPFTKHLLTQPLTSGDVPFPRDAETFVKVLQSMVLKAVLPVWSHPQFIDCSYDFITTVISIIRHIYSGVEVKNVSSNSSARITAPPPNETAISTIVEMGFSRSRAEEALRQVGSNSVELAMEWLFSHPEEIQEDDELARALAMSLGNSESENKEAGASDNVDQLEEEMIQLPPVEELLSTCTKLLQMKEPLAFPVRDLLAMMCSQSEGQYRSNIITFIVDKVKECSLIADGGNWPMLSALFHVLALIFQDDAVAREVASKSGLVRVASDLLSKWESGSGLVDREKCQVPKWVTTAFLAIDRLLQVDQKLNSEIAEQLKRDGISAQQGSISIDEDKQNRLQSALGLSSKHIEIKDQNRLIEIACSCIKSQLPSETMHAVLQLCSTLTRTHSVAVSFLDAGGLRLLLSLPTSSLFPGFDNVAATIIRHVLEDPQTLQQAMEFEIRHSLVAAANRHSNGRVSPRNFLSSLSSAISRDPVIFMRAAQSVCQVEMVGERPYIVLLKDRDKDKSKEKEKSIEKEKQPTDGKNALSNTNPVASGNGHGKVNESNVKSAKVHRKYPQSFVQVIELLLDSVCAFVPPLKDDVSADLPLDTPSSTDMDIDVAAAKGKGKAIATTSEDNKTSSQEASASLAKVVFVLKLLTEILLMYASSAHVLLRRDAEIGTSRGSHQKGPTTVCTGGIFHHILHKFLPYSRSAKKEKRTDGDWRHKLASRASQFLVASCVRSSEARRRVFTEISCIFNDFVDSGNGFRQPKNDIQAFIDLLNDVLAARTPTGSYISAEAAATFIDVGLVGSLTRTLQVLDLDHADSPKVVTGIVKALELVSKEHVHSADSNTGKGDNSTKHTDHNQHERSDNVVDTSQSMDTVPQSLHDSMPPEHIETYNTVQSFAGSEAVTDDMEHDQDLDGGFPPAADDDYMHETSEDTRDHNFPNETLHVMPVEVFGSRRQGRTTSIYSLLGRTGESAAPSRHPLLVGPSLHPAPSRQYENARDMPIPDRNLENTSSRLDAVFRSLRNGRHGHRLNLWIDDNQQGGGSTAGVVPQGLEELLVSQLRRPTPEKTSDQETAAAGQQNKAEVELQESEAGARPQISVENNVNAESRNVPAPTDAVDTSGNADVRPAATGSLQAADVSSTHSQSVEMQFEHNDAAVRDVEAISQESGGSGATLGESLRSLDVEIGSADGHDDGGERQGSSDRMPLGDPHSARTRRTNVSFGNSSTVGARDAALHSVTEVSENSSREAEQDGPATDQQMNSEAGSGAIDPAFLDALPVELRAEVLSAQQSQAAPPSNSEPQNAGDIDPEFLAALPPDIRAEVLAQQQAQRLHQSQELEGQPVEMDTVSIIATFPSELREEVLLTSSDAILANLTPALIAEANMLRERFAHRYNRTLFGVYPRNRRGETSRRGDGIGSSLERVGGIGSRRPTGAKVVEADGIPLVDTEALHAMIRLLRIVQPLYKGQLQRLLLNLCAHGDTRTSLVKILMDMLIFDTRKPTNLLADSEPPYRLYACQTNVMYSRPQFFDGILGSFQLLIRSYSQCGSASRVPPLVSRRVLETLTYLARNHPYVAKILLQLRLPFPVQQEPKDTVDKRAGKAVMVVEEGGLNKTELREGYISIVLLLSLLNQPLYLRSISHLEQLLNLLEVIIDNAENKSSSSAKAGASASEHPSGPQLLTSDIDMNPESGGTSTGVGESTKVVNSSKPSTSGGENECEAQTVLLNLPQPELRLLCSLLAREGLSDNAYALVAEVMKKLVAIAPTHCNLFITELAEAVQKLTKSAMDELHLFGEAVKALLSTTSSDGAAILRVLQALSSLVSSLSDKERDSQVVAEKEHSAPLSQVWDINTALEPLWLELSTCISKIESYSDSSPDASTSYRTSTSKPSGVTPPLPAGTHNLLPYIESFFVVCEKLHPALPGPGHDFSAPVVSEIEDASTSTGQKASGAALKTDEKHIAFVKFSEKHRKLLNAFIRQNPGLLEKSFSLLLKVPRFIDFDNKRAHFRSKIKHQHDHHHSPLRISVRRAYILEDSYNQLRMRSTQDLKGRLTVHFQGEEGIDAGGLTREWYQLLSRVIFDKGALLFTTVGNDSTFQPNPNSVYQTEHLSYFKFVGRVVGKALFDGQLLDVHFTRSFYKHILGVKVTYHDIEAIDPDFFKNLKWMLENDISDVLDLTFSMDADEEKLILYERTEVTDYELIPGGRNMKVTEENKHQYVDLVAEHRLTTAIRPQINAFLEGFNELIPRELVSIFNDKELELLISGLPDIDLDDMRANTEYSGYSVASPVIQWFWEVVQGFSKEDKARLLQFVTGTSKVPLEGFSALQGISGSQKFQIHKAYGSPDHLPSAHTCFNQLDLPEYPSKQHLEERLLLAIHEANEGFGFG</sequence>
<proteinExistence type="inferred from homology"/>
<dbReference type="FunFam" id="3.90.1750.10:FF:000003">
    <property type="entry name" value="E3 ubiquitin-protein ligase UPL1"/>
    <property type="match status" value="1"/>
</dbReference>
<reference evidence="11" key="1">
    <citation type="submission" date="2023-07" db="EMBL/GenBank/DDBJ databases">
        <title>draft genome sequence of fig (Ficus carica).</title>
        <authorList>
            <person name="Takahashi T."/>
            <person name="Nishimura K."/>
        </authorList>
    </citation>
    <scope>NUCLEOTIDE SEQUENCE</scope>
</reference>